<evidence type="ECO:0000259" key="9">
    <source>
        <dbReference type="Pfam" id="PF22700"/>
    </source>
</evidence>
<protein>
    <recommendedName>
        <fullName evidence="2">diphosphomevalonate decarboxylase</fullName>
        <ecNumber evidence="2">4.1.1.33</ecNumber>
    </recommendedName>
</protein>
<evidence type="ECO:0000256" key="1">
    <source>
        <dbReference type="ARBA" id="ARBA00008831"/>
    </source>
</evidence>
<reference evidence="10" key="1">
    <citation type="journal article" date="2002" name="Gene">
        <title>Genetics of isoprenoid biosynthesis in Paracoccus zeaxanthinifaciens.</title>
        <authorList>
            <person name="Humbelin M."/>
            <person name="Thomas A."/>
            <person name="Lin J."/>
            <person name="Li J."/>
            <person name="Jore J."/>
            <person name="Berry A."/>
        </authorList>
    </citation>
    <scope>NUCLEOTIDE SEQUENCE</scope>
    <source>
        <strain evidence="10">R114</strain>
    </source>
</reference>
<feature type="domain" description="Mvd1 C-terminal" evidence="8">
    <location>
        <begin position="195"/>
        <end position="320"/>
    </location>
</feature>
<evidence type="ECO:0000256" key="5">
    <source>
        <dbReference type="ARBA" id="ARBA00022840"/>
    </source>
</evidence>
<dbReference type="GO" id="GO:0005524">
    <property type="term" value="F:ATP binding"/>
    <property type="evidence" value="ECO:0007669"/>
    <property type="project" value="UniProtKB-KW"/>
</dbReference>
<dbReference type="PIRSF" id="PIRSF015950">
    <property type="entry name" value="Mev_P_decrbx"/>
    <property type="match status" value="1"/>
</dbReference>
<keyword evidence="7 10" id="KW-0456">Lyase</keyword>
<keyword evidence="6" id="KW-0443">Lipid metabolism</keyword>
<dbReference type="InterPro" id="IPR053859">
    <property type="entry name" value="MVD-like_N"/>
</dbReference>
<evidence type="ECO:0000259" key="8">
    <source>
        <dbReference type="Pfam" id="PF18376"/>
    </source>
</evidence>
<dbReference type="EC" id="4.1.1.33" evidence="2"/>
<proteinExistence type="inferred from homology"/>
<dbReference type="SUPFAM" id="SSF54211">
    <property type="entry name" value="Ribosomal protein S5 domain 2-like"/>
    <property type="match status" value="1"/>
</dbReference>
<dbReference type="Pfam" id="PF18376">
    <property type="entry name" value="MDD_C"/>
    <property type="match status" value="1"/>
</dbReference>
<feature type="domain" description="Diphosphomevalonate decarboxylase-like N-terminal" evidence="9">
    <location>
        <begin position="26"/>
        <end position="180"/>
    </location>
</feature>
<dbReference type="GO" id="GO:0004163">
    <property type="term" value="F:diphosphomevalonate decarboxylase activity"/>
    <property type="evidence" value="ECO:0007669"/>
    <property type="project" value="UniProtKB-EC"/>
</dbReference>
<evidence type="ECO:0000256" key="6">
    <source>
        <dbReference type="ARBA" id="ARBA00023098"/>
    </source>
</evidence>
<dbReference type="PANTHER" id="PTHR10977">
    <property type="entry name" value="DIPHOSPHOMEVALONATE DECARBOXYLASE"/>
    <property type="match status" value="1"/>
</dbReference>
<dbReference type="AlphaFoldDB" id="Q8L1I0"/>
<evidence type="ECO:0000256" key="2">
    <source>
        <dbReference type="ARBA" id="ARBA00012296"/>
    </source>
</evidence>
<evidence type="ECO:0000256" key="4">
    <source>
        <dbReference type="ARBA" id="ARBA00022741"/>
    </source>
</evidence>
<dbReference type="InterPro" id="IPR029765">
    <property type="entry name" value="Mev_diP_decarb"/>
</dbReference>
<keyword evidence="4" id="KW-0547">Nucleotide-binding</keyword>
<dbReference type="Pfam" id="PF22700">
    <property type="entry name" value="MVD-like_N"/>
    <property type="match status" value="1"/>
</dbReference>
<evidence type="ECO:0000313" key="10">
    <source>
        <dbReference type="EMBL" id="CAD24423.1"/>
    </source>
</evidence>
<dbReference type="PANTHER" id="PTHR10977:SF3">
    <property type="entry name" value="DIPHOSPHOMEVALONATE DECARBOXYLASE"/>
    <property type="match status" value="1"/>
</dbReference>
<dbReference type="InterPro" id="IPR041431">
    <property type="entry name" value="Mvd1_C"/>
</dbReference>
<dbReference type="SUPFAM" id="SSF55060">
    <property type="entry name" value="GHMP Kinase, C-terminal domain"/>
    <property type="match status" value="1"/>
</dbReference>
<accession>Q8L1I0</accession>
<organism evidence="10">
    <name type="scientific">Paracoccus zeaxanthinifaciens</name>
    <dbReference type="NCBI Taxonomy" id="187400"/>
    <lineage>
        <taxon>Bacteria</taxon>
        <taxon>Pseudomonadati</taxon>
        <taxon>Pseudomonadota</taxon>
        <taxon>Alphaproteobacteria</taxon>
        <taxon>Rhodobacterales</taxon>
        <taxon>Paracoccaceae</taxon>
        <taxon>Paracoccus</taxon>
    </lineage>
</organism>
<gene>
    <name evidence="10" type="primary">mvd</name>
</gene>
<dbReference type="Gene3D" id="3.30.70.890">
    <property type="entry name" value="GHMP kinase, C-terminal domain"/>
    <property type="match status" value="1"/>
</dbReference>
<dbReference type="EMBL" id="AJ431696">
    <property type="protein sequence ID" value="CAD24423.1"/>
    <property type="molecule type" value="Genomic_DNA"/>
</dbReference>
<evidence type="ECO:0000256" key="7">
    <source>
        <dbReference type="ARBA" id="ARBA00023239"/>
    </source>
</evidence>
<evidence type="ECO:0000256" key="3">
    <source>
        <dbReference type="ARBA" id="ARBA00022516"/>
    </source>
</evidence>
<keyword evidence="3" id="KW-0444">Lipid biosynthesis</keyword>
<dbReference type="InterPro" id="IPR036554">
    <property type="entry name" value="GHMP_kinase_C_sf"/>
</dbReference>
<name>Q8L1I0_PARZE</name>
<sequence length="332" mass="35422">MTDAVRDMIARAMAGATDIRAAEAYAPSNIALSKYWGKRDAARNLPLNSSVSISLANWGSHTRVEGSGTGHDEVHHNGTLLDPGDAFARRALAFADLFRGGRHLPLRITTQNSIPTAAGLASSASGFAALTRALAGAFGLDLDDTDLSRIARIGSGSAARSIWHGFVRWNRGEAEDGHDSHGVPLDLRWPGFRIAIVAVDKGPKPFSSRDGMNHTVETSPLFPPWPAQAEADCRVIEDAIAARDMAALGPRVEANALAMHATMMAARPPLCYLTGGSWQVLERLWQARADGLAAFATMDAGPNVKLIFEESSAADVLYLFPDASLIAPFEGR</sequence>
<dbReference type="Gene3D" id="3.30.230.10">
    <property type="match status" value="1"/>
</dbReference>
<dbReference type="InterPro" id="IPR020568">
    <property type="entry name" value="Ribosomal_Su5_D2-typ_SF"/>
</dbReference>
<comment type="similarity">
    <text evidence="1">Belongs to the diphosphomevalonate decarboxylase family.</text>
</comment>
<dbReference type="GO" id="GO:0005829">
    <property type="term" value="C:cytosol"/>
    <property type="evidence" value="ECO:0007669"/>
    <property type="project" value="InterPro"/>
</dbReference>
<dbReference type="InterPro" id="IPR005935">
    <property type="entry name" value="Mev_decarb"/>
</dbReference>
<keyword evidence="5" id="KW-0067">ATP-binding</keyword>
<dbReference type="InterPro" id="IPR014721">
    <property type="entry name" value="Ribsml_uS5_D2-typ_fold_subgr"/>
</dbReference>
<dbReference type="NCBIfam" id="TIGR01240">
    <property type="entry name" value="mevDPdecarb"/>
    <property type="match status" value="1"/>
</dbReference>
<dbReference type="GO" id="GO:0019287">
    <property type="term" value="P:isopentenyl diphosphate biosynthetic process, mevalonate pathway"/>
    <property type="evidence" value="ECO:0007669"/>
    <property type="project" value="InterPro"/>
</dbReference>